<dbReference type="PANTHER" id="PTHR35089">
    <property type="entry name" value="CHAPERONE PROTEIN SKP"/>
    <property type="match status" value="1"/>
</dbReference>
<feature type="coiled-coil region" evidence="3">
    <location>
        <begin position="62"/>
        <end position="89"/>
    </location>
</feature>
<evidence type="ECO:0000313" key="4">
    <source>
        <dbReference type="EMBL" id="GCD76800.1"/>
    </source>
</evidence>
<name>A0A401XIF4_9FLAO</name>
<keyword evidence="3" id="KW-0175">Coiled coil</keyword>
<dbReference type="InterPro" id="IPR024930">
    <property type="entry name" value="Skp_dom_sf"/>
</dbReference>
<dbReference type="PANTHER" id="PTHR35089:SF1">
    <property type="entry name" value="CHAPERONE PROTEIN SKP"/>
    <property type="match status" value="1"/>
</dbReference>
<evidence type="ECO:0000256" key="2">
    <source>
        <dbReference type="ARBA" id="ARBA00022729"/>
    </source>
</evidence>
<dbReference type="RefSeq" id="WP_245966075.1">
    <property type="nucleotide sequence ID" value="NZ_BHZE01000002.1"/>
</dbReference>
<reference evidence="4 5" key="1">
    <citation type="submission" date="2018-11" db="EMBL/GenBank/DDBJ databases">
        <title>Schleiferia aggregans sp. nov., a moderately thermophilic heterotrophic bacterium isolated from microbial mats at a terrestrial hot spring.</title>
        <authorList>
            <person name="Iino T."/>
            <person name="Ohkuma M."/>
            <person name="Haruta S."/>
        </authorList>
    </citation>
    <scope>NUCLEOTIDE SEQUENCE [LARGE SCALE GENOMIC DNA]</scope>
    <source>
        <strain evidence="4 5">LA</strain>
    </source>
</reference>
<evidence type="ECO:0000256" key="3">
    <source>
        <dbReference type="SAM" id="Coils"/>
    </source>
</evidence>
<proteinExistence type="inferred from homology"/>
<dbReference type="Gene3D" id="3.30.910.20">
    <property type="entry name" value="Skp domain"/>
    <property type="match status" value="1"/>
</dbReference>
<dbReference type="SMART" id="SM00935">
    <property type="entry name" value="OmpH"/>
    <property type="match status" value="1"/>
</dbReference>
<organism evidence="4 5">
    <name type="scientific">Thermaurantimonas aggregans</name>
    <dbReference type="NCBI Taxonomy" id="2173829"/>
    <lineage>
        <taxon>Bacteria</taxon>
        <taxon>Pseudomonadati</taxon>
        <taxon>Bacteroidota</taxon>
        <taxon>Flavobacteriia</taxon>
        <taxon>Flavobacteriales</taxon>
        <taxon>Schleiferiaceae</taxon>
        <taxon>Thermaurantimonas</taxon>
    </lineage>
</organism>
<gene>
    <name evidence="4" type="ORF">JCM31826_02820</name>
</gene>
<keyword evidence="2" id="KW-0732">Signal</keyword>
<dbReference type="GO" id="GO:0051082">
    <property type="term" value="F:unfolded protein binding"/>
    <property type="evidence" value="ECO:0007669"/>
    <property type="project" value="InterPro"/>
</dbReference>
<dbReference type="Pfam" id="PF03938">
    <property type="entry name" value="OmpH"/>
    <property type="match status" value="1"/>
</dbReference>
<evidence type="ECO:0000256" key="1">
    <source>
        <dbReference type="ARBA" id="ARBA00009091"/>
    </source>
</evidence>
<dbReference type="GO" id="GO:0005829">
    <property type="term" value="C:cytosol"/>
    <property type="evidence" value="ECO:0007669"/>
    <property type="project" value="TreeGrafter"/>
</dbReference>
<protein>
    <submittedName>
        <fullName evidence="4">Membrane protein</fullName>
    </submittedName>
</protein>
<dbReference type="SUPFAM" id="SSF111384">
    <property type="entry name" value="OmpH-like"/>
    <property type="match status" value="1"/>
</dbReference>
<evidence type="ECO:0000313" key="5">
    <source>
        <dbReference type="Proteomes" id="UP000286715"/>
    </source>
</evidence>
<dbReference type="AlphaFoldDB" id="A0A401XIF4"/>
<accession>A0A401XIF4</accession>
<dbReference type="Proteomes" id="UP000286715">
    <property type="component" value="Unassembled WGS sequence"/>
</dbReference>
<keyword evidence="5" id="KW-1185">Reference proteome</keyword>
<comment type="caution">
    <text evidence="4">The sequence shown here is derived from an EMBL/GenBank/DDBJ whole genome shotgun (WGS) entry which is preliminary data.</text>
</comment>
<dbReference type="InterPro" id="IPR005632">
    <property type="entry name" value="Chaperone_Skp"/>
</dbReference>
<comment type="similarity">
    <text evidence="1">Belongs to the Skp family.</text>
</comment>
<sequence>MRVTSPAESMKVFPRILAILIFTVFSTVLNAQNQRIAIVDTEYILKKVPEYNQAQIELDRLSSQFEGEVEALKSELLALQRALNAEKVLLTDEMIKEREEVIAKKEKQIYETQRKYFGPEGELFKKRKSLVKPIQDQVYNAIQEVSRQKRIDLVIDKANSLSILYVSDKMDISDDVLNKLGYR</sequence>
<dbReference type="EMBL" id="BHZE01000002">
    <property type="protein sequence ID" value="GCD76800.1"/>
    <property type="molecule type" value="Genomic_DNA"/>
</dbReference>
<dbReference type="GO" id="GO:0050821">
    <property type="term" value="P:protein stabilization"/>
    <property type="evidence" value="ECO:0007669"/>
    <property type="project" value="TreeGrafter"/>
</dbReference>